<evidence type="ECO:0000259" key="12">
    <source>
        <dbReference type="Pfam" id="PF01370"/>
    </source>
</evidence>
<evidence type="ECO:0000256" key="2">
    <source>
        <dbReference type="ARBA" id="ARBA00001911"/>
    </source>
</evidence>
<dbReference type="RefSeq" id="WP_011115222.1">
    <property type="nucleotide sequence ID" value="NC_004917.1"/>
</dbReference>
<dbReference type="AlphaFoldDB" id="Q7VJ63"/>
<dbReference type="KEGG" id="hhe:HH_0380"/>
<evidence type="ECO:0000256" key="10">
    <source>
        <dbReference type="ARBA" id="ARBA00031367"/>
    </source>
</evidence>
<dbReference type="GO" id="GO:0033499">
    <property type="term" value="P:galactose catabolic process via UDP-galactose, Leloir pathway"/>
    <property type="evidence" value="ECO:0007669"/>
    <property type="project" value="TreeGrafter"/>
</dbReference>
<accession>Q7VJ63</accession>
<evidence type="ECO:0000256" key="7">
    <source>
        <dbReference type="ARBA" id="ARBA00023027"/>
    </source>
</evidence>
<evidence type="ECO:0000256" key="3">
    <source>
        <dbReference type="ARBA" id="ARBA00004947"/>
    </source>
</evidence>
<dbReference type="NCBIfam" id="TIGR01179">
    <property type="entry name" value="galE"/>
    <property type="match status" value="1"/>
</dbReference>
<dbReference type="Proteomes" id="UP000002495">
    <property type="component" value="Chromosome"/>
</dbReference>
<dbReference type="InterPro" id="IPR036291">
    <property type="entry name" value="NAD(P)-bd_dom_sf"/>
</dbReference>
<reference evidence="13 14" key="1">
    <citation type="journal article" date="2003" name="Proc. Natl. Acad. Sci. U.S.A.">
        <title>The complete genome sequence of the carcinogenic bacterium Helicobacter hepaticus.</title>
        <authorList>
            <person name="Suerbaum S."/>
            <person name="Josenhans C."/>
            <person name="Sterzenbach T."/>
            <person name="Drescher B."/>
            <person name="Brandt P."/>
            <person name="Bell M."/>
            <person name="Droege M."/>
            <person name="Fartmann B."/>
            <person name="Fischer H.-P."/>
            <person name="Ge Z."/>
            <person name="Hoerster A."/>
            <person name="Holland R."/>
            <person name="Klein K."/>
            <person name="Koenig J."/>
            <person name="Macko L."/>
            <person name="Mendz G.L."/>
            <person name="Nyakatura G."/>
            <person name="Schauer D.B."/>
            <person name="Shen Z."/>
            <person name="Weber J."/>
            <person name="Frosch M."/>
            <person name="Fox J.G."/>
        </authorList>
    </citation>
    <scope>NUCLEOTIDE SEQUENCE [LARGE SCALE GENOMIC DNA]</scope>
    <source>
        <strain evidence="14">ATCC 51449 / 3B1</strain>
    </source>
</reference>
<keyword evidence="7" id="KW-0520">NAD</keyword>
<organism evidence="13 14">
    <name type="scientific">Helicobacter hepaticus (strain ATCC 51449 / 3B1)</name>
    <dbReference type="NCBI Taxonomy" id="235279"/>
    <lineage>
        <taxon>Bacteria</taxon>
        <taxon>Pseudomonadati</taxon>
        <taxon>Campylobacterota</taxon>
        <taxon>Epsilonproteobacteria</taxon>
        <taxon>Campylobacterales</taxon>
        <taxon>Helicobacteraceae</taxon>
        <taxon>Helicobacter</taxon>
    </lineage>
</organism>
<dbReference type="EMBL" id="AE017125">
    <property type="protein sequence ID" value="AAP76977.1"/>
    <property type="molecule type" value="Genomic_DNA"/>
</dbReference>
<dbReference type="GO" id="GO:0003978">
    <property type="term" value="F:UDP-glucose 4-epimerase activity"/>
    <property type="evidence" value="ECO:0007669"/>
    <property type="project" value="UniProtKB-EC"/>
</dbReference>
<evidence type="ECO:0000256" key="5">
    <source>
        <dbReference type="ARBA" id="ARBA00013189"/>
    </source>
</evidence>
<comment type="cofactor">
    <cofactor evidence="2">
        <name>NAD(+)</name>
        <dbReference type="ChEBI" id="CHEBI:57540"/>
    </cofactor>
</comment>
<evidence type="ECO:0000256" key="1">
    <source>
        <dbReference type="ARBA" id="ARBA00000083"/>
    </source>
</evidence>
<dbReference type="InterPro" id="IPR001509">
    <property type="entry name" value="Epimerase_deHydtase"/>
</dbReference>
<dbReference type="Gene3D" id="3.40.50.720">
    <property type="entry name" value="NAD(P)-binding Rossmann-like Domain"/>
    <property type="match status" value="1"/>
</dbReference>
<dbReference type="STRING" id="235279.HH_0380"/>
<evidence type="ECO:0000256" key="6">
    <source>
        <dbReference type="ARBA" id="ARBA00018569"/>
    </source>
</evidence>
<dbReference type="PANTHER" id="PTHR43725">
    <property type="entry name" value="UDP-GLUCOSE 4-EPIMERASE"/>
    <property type="match status" value="1"/>
</dbReference>
<dbReference type="EC" id="5.1.3.2" evidence="5"/>
<comment type="pathway">
    <text evidence="3">Carbohydrate metabolism; galactose metabolism.</text>
</comment>
<keyword evidence="9" id="KW-0119">Carbohydrate metabolism</keyword>
<evidence type="ECO:0000256" key="9">
    <source>
        <dbReference type="ARBA" id="ARBA00023277"/>
    </source>
</evidence>
<dbReference type="UniPathway" id="UPA00214"/>
<protein>
    <recommendedName>
        <fullName evidence="6">UDP-glucose 4-epimerase</fullName>
        <ecNumber evidence="5">5.1.3.2</ecNumber>
    </recommendedName>
    <alternativeName>
        <fullName evidence="11">Galactowaldenase</fullName>
    </alternativeName>
    <alternativeName>
        <fullName evidence="10">UDP-galactose 4-epimerase</fullName>
    </alternativeName>
</protein>
<dbReference type="HOGENOM" id="CLU_007383_1_7_7"/>
<dbReference type="SUPFAM" id="SSF51735">
    <property type="entry name" value="NAD(P)-binding Rossmann-fold domains"/>
    <property type="match status" value="1"/>
</dbReference>
<evidence type="ECO:0000256" key="4">
    <source>
        <dbReference type="ARBA" id="ARBA00007637"/>
    </source>
</evidence>
<dbReference type="Pfam" id="PF01370">
    <property type="entry name" value="Epimerase"/>
    <property type="match status" value="1"/>
</dbReference>
<gene>
    <name evidence="13" type="primary">galE</name>
    <name evidence="13" type="ordered locus">HH_0380</name>
</gene>
<dbReference type="OrthoDB" id="9801785at2"/>
<name>Q7VJ63_HELHP</name>
<evidence type="ECO:0000313" key="14">
    <source>
        <dbReference type="Proteomes" id="UP000002495"/>
    </source>
</evidence>
<comment type="catalytic activity">
    <reaction evidence="1">
        <text>UDP-alpha-D-glucose = UDP-alpha-D-galactose</text>
        <dbReference type="Rhea" id="RHEA:22168"/>
        <dbReference type="ChEBI" id="CHEBI:58885"/>
        <dbReference type="ChEBI" id="CHEBI:66914"/>
        <dbReference type="EC" id="5.1.3.2"/>
    </reaction>
</comment>
<comment type="similarity">
    <text evidence="4">Belongs to the NAD(P)-dependent epimerase/dehydratase family.</text>
</comment>
<evidence type="ECO:0000313" key="13">
    <source>
        <dbReference type="EMBL" id="AAP76977.1"/>
    </source>
</evidence>
<evidence type="ECO:0000256" key="8">
    <source>
        <dbReference type="ARBA" id="ARBA00023235"/>
    </source>
</evidence>
<dbReference type="PANTHER" id="PTHR43725:SF53">
    <property type="entry name" value="UDP-ARABINOSE 4-EPIMERASE 1"/>
    <property type="match status" value="1"/>
</dbReference>
<dbReference type="Gene3D" id="3.90.25.10">
    <property type="entry name" value="UDP-galactose 4-epimerase, domain 1"/>
    <property type="match status" value="1"/>
</dbReference>
<feature type="domain" description="NAD-dependent epimerase/dehydratase" evidence="12">
    <location>
        <begin position="5"/>
        <end position="273"/>
    </location>
</feature>
<dbReference type="eggNOG" id="COG1087">
    <property type="taxonomic scope" value="Bacteria"/>
</dbReference>
<keyword evidence="14" id="KW-1185">Reference proteome</keyword>
<proteinExistence type="inferred from homology"/>
<keyword evidence="8 13" id="KW-0413">Isomerase</keyword>
<sequence length="345" mass="38748">MPYLLLTGASGYIGSHTAYCLLKNTNYHILIVDDLSTGFKENIAYLQECFEERVSFVQSNINDISKMRTLLLHYKFEAVIHFAASLIVGESVLKPLEYYTNNTLNTTNLIALCIECGITKFIFSSTAAVYGEPHTSLIPIDENAPLLPINPYGSSKMMSERILYDTSLAFKNFNYVALRYFNVAGASMDNTPQILSNHKGLGQRSKNATHLIKVACECACGKRESMSIFGTDYPTKDGTCIRDYIHIDDLASAHLEALTFLQHTQTSNIFNVGYCKGYSVKEVIDVVKEISGMDFKVIESARREGDPIELSAKNEKILSLTQWKPKYNDLRVIVKSAYEWECSLK</sequence>
<dbReference type="InterPro" id="IPR005886">
    <property type="entry name" value="UDP_G4E"/>
</dbReference>
<evidence type="ECO:0000256" key="11">
    <source>
        <dbReference type="ARBA" id="ARBA00033067"/>
    </source>
</evidence>